<comment type="caution">
    <text evidence="2">The sequence shown here is derived from an EMBL/GenBank/DDBJ whole genome shotgun (WGS) entry which is preliminary data.</text>
</comment>
<sequence>MSYSISMTKSSERTSERSPASSLSRSPSESSLSSLGSDFSGDEYMEQTRCRTRRSTSSTSSEDSTLRPTVYYVINDEGQRIQIDKRIFEDSFNAEALRRFCATYNEEPTDAQIAVLADMLQIEFNPKAQEKQREYRKHMKELFSKHQWCSGTKRTQISMALGYKEGKMKADLQKMRKTAMDAFLTKGFPLPCQMKTLMKYEEKYNKTSKKKLAELTRKIVLKTNVHGAQVVSFMNLARDRKAKFERKLRRAARTPLVDSDFEMEENYHERNDDYVRNEENGNNDDM</sequence>
<dbReference type="GeneID" id="78778064"/>
<dbReference type="RefSeq" id="XP_053580289.1">
    <property type="nucleotide sequence ID" value="XM_053736723.1"/>
</dbReference>
<organism evidence="2 3">
    <name type="scientific">Caenorhabditis remanei</name>
    <name type="common">Caenorhabditis vulgaris</name>
    <dbReference type="NCBI Taxonomy" id="31234"/>
    <lineage>
        <taxon>Eukaryota</taxon>
        <taxon>Metazoa</taxon>
        <taxon>Ecdysozoa</taxon>
        <taxon>Nematoda</taxon>
        <taxon>Chromadorea</taxon>
        <taxon>Rhabditida</taxon>
        <taxon>Rhabditina</taxon>
        <taxon>Rhabditomorpha</taxon>
        <taxon>Rhabditoidea</taxon>
        <taxon>Rhabditidae</taxon>
        <taxon>Peloderinae</taxon>
        <taxon>Caenorhabditis</taxon>
    </lineage>
</organism>
<feature type="region of interest" description="Disordered" evidence="1">
    <location>
        <begin position="1"/>
        <end position="63"/>
    </location>
</feature>
<feature type="compositionally biased region" description="Low complexity" evidence="1">
    <location>
        <begin position="17"/>
        <end position="39"/>
    </location>
</feature>
<dbReference type="Proteomes" id="UP000483820">
    <property type="component" value="Chromosome X"/>
</dbReference>
<evidence type="ECO:0000313" key="2">
    <source>
        <dbReference type="EMBL" id="KAF1749723.1"/>
    </source>
</evidence>
<accession>A0A6A5G4I8</accession>
<evidence type="ECO:0000256" key="1">
    <source>
        <dbReference type="SAM" id="MobiDB-lite"/>
    </source>
</evidence>
<evidence type="ECO:0000313" key="3">
    <source>
        <dbReference type="Proteomes" id="UP000483820"/>
    </source>
</evidence>
<dbReference type="EMBL" id="WUAV01000006">
    <property type="protein sequence ID" value="KAF1749723.1"/>
    <property type="molecule type" value="Genomic_DNA"/>
</dbReference>
<protein>
    <submittedName>
        <fullName evidence="2">Uncharacterized protein</fullName>
    </submittedName>
</protein>
<name>A0A6A5G4I8_CAERE</name>
<proteinExistence type="predicted"/>
<gene>
    <name evidence="2" type="ORF">GCK72_026191</name>
</gene>
<dbReference type="AlphaFoldDB" id="A0A6A5G4I8"/>
<dbReference type="KEGG" id="crq:GCK72_026191"/>
<reference evidence="2 3" key="1">
    <citation type="submission" date="2019-12" db="EMBL/GenBank/DDBJ databases">
        <title>Chromosome-level assembly of the Caenorhabditis remanei genome.</title>
        <authorList>
            <person name="Teterina A.A."/>
            <person name="Willis J.H."/>
            <person name="Phillips P.C."/>
        </authorList>
    </citation>
    <scope>NUCLEOTIDE SEQUENCE [LARGE SCALE GENOMIC DNA]</scope>
    <source>
        <strain evidence="2 3">PX506</strain>
        <tissue evidence="2">Whole organism</tissue>
    </source>
</reference>
<dbReference type="CTD" id="78778064"/>